<protein>
    <submittedName>
        <fullName evidence="1">UPF0489 family protein</fullName>
    </submittedName>
</protein>
<proteinExistence type="predicted"/>
<sequence length="230" mass="26108">MPLEYSKLAPDSDYLVQLGSGVWLMDNHKWALVAWERQRIDGKRYVLLHADFHWDGVDDFWPDDSPREELLAAGVDELVAMTAAEKHIKFDSFIAPAVRRNLLSEVHFFCKENDGNEVGLDADLCDRARVQQVVHDDVDSLAQVALDPANPLIFDLCLDLFNQANDIEFEGDLWSDSDVLDFLEATSWHIRKAAVVTISLSFGFSGSEEDTRHLAQLVVPRILELRSMPR</sequence>
<evidence type="ECO:0000313" key="2">
    <source>
        <dbReference type="Proteomes" id="UP000672097"/>
    </source>
</evidence>
<accession>A0ABS5E2B9</accession>
<dbReference type="EMBL" id="JAGQDG010000008">
    <property type="protein sequence ID" value="MBQ0937560.1"/>
    <property type="molecule type" value="Genomic_DNA"/>
</dbReference>
<comment type="caution">
    <text evidence="1">The sequence shown here is derived from an EMBL/GenBank/DDBJ whole genome shotgun (WGS) entry which is preliminary data.</text>
</comment>
<reference evidence="1 2" key="1">
    <citation type="submission" date="2021-04" db="EMBL/GenBank/DDBJ databases">
        <title>The genome sequence of type strain Ideonella paludis KCTC 32238.</title>
        <authorList>
            <person name="Liu Y."/>
        </authorList>
    </citation>
    <scope>NUCLEOTIDE SEQUENCE [LARGE SCALE GENOMIC DNA]</scope>
    <source>
        <strain evidence="1 2">KCTC 32238</strain>
    </source>
</reference>
<evidence type="ECO:0000313" key="1">
    <source>
        <dbReference type="EMBL" id="MBQ0937560.1"/>
    </source>
</evidence>
<dbReference type="Proteomes" id="UP000672097">
    <property type="component" value="Unassembled WGS sequence"/>
</dbReference>
<name>A0ABS5E2B9_9BURK</name>
<dbReference type="Pfam" id="PF12640">
    <property type="entry name" value="UPF0489"/>
    <property type="match status" value="1"/>
</dbReference>
<keyword evidence="2" id="KW-1185">Reference proteome</keyword>
<dbReference type="RefSeq" id="WP_210811135.1">
    <property type="nucleotide sequence ID" value="NZ_JAGQDG010000008.1"/>
</dbReference>
<gene>
    <name evidence="1" type="ORF">KAK11_19705</name>
</gene>
<dbReference type="InterPro" id="IPR024131">
    <property type="entry name" value="UPF0489"/>
</dbReference>
<organism evidence="1 2">
    <name type="scientific">Ideonella paludis</name>
    <dbReference type="NCBI Taxonomy" id="1233411"/>
    <lineage>
        <taxon>Bacteria</taxon>
        <taxon>Pseudomonadati</taxon>
        <taxon>Pseudomonadota</taxon>
        <taxon>Betaproteobacteria</taxon>
        <taxon>Burkholderiales</taxon>
        <taxon>Sphaerotilaceae</taxon>
        <taxon>Ideonella</taxon>
    </lineage>
</organism>